<dbReference type="SMART" id="SM00256">
    <property type="entry name" value="FBOX"/>
    <property type="match status" value="1"/>
</dbReference>
<gene>
    <name evidence="2" type="ORF">LUZ63_002740</name>
</gene>
<dbReference type="PANTHER" id="PTHR47123">
    <property type="entry name" value="F-BOX PROTEIN SKIP23"/>
    <property type="match status" value="1"/>
</dbReference>
<dbReference type="EMBL" id="JAMQYH010000001">
    <property type="protein sequence ID" value="KAJ1702961.1"/>
    <property type="molecule type" value="Genomic_DNA"/>
</dbReference>
<dbReference type="InterPro" id="IPR005174">
    <property type="entry name" value="KIB1-4_b-propeller"/>
</dbReference>
<dbReference type="SUPFAM" id="SSF81383">
    <property type="entry name" value="F-box domain"/>
    <property type="match status" value="1"/>
</dbReference>
<keyword evidence="3" id="KW-1185">Reference proteome</keyword>
<comment type="caution">
    <text evidence="2">The sequence shown here is derived from an EMBL/GenBank/DDBJ whole genome shotgun (WGS) entry which is preliminary data.</text>
</comment>
<dbReference type="OrthoDB" id="642536at2759"/>
<dbReference type="Gene3D" id="1.20.1280.50">
    <property type="match status" value="1"/>
</dbReference>
<evidence type="ECO:0000313" key="2">
    <source>
        <dbReference type="EMBL" id="KAJ1702961.1"/>
    </source>
</evidence>
<dbReference type="Proteomes" id="UP001151287">
    <property type="component" value="Unassembled WGS sequence"/>
</dbReference>
<evidence type="ECO:0000259" key="1">
    <source>
        <dbReference type="SMART" id="SM00256"/>
    </source>
</evidence>
<dbReference type="Pfam" id="PF03478">
    <property type="entry name" value="Beta-prop_KIB1-4"/>
    <property type="match status" value="1"/>
</dbReference>
<protein>
    <recommendedName>
        <fullName evidence="1">F-box domain-containing protein</fullName>
    </recommendedName>
</protein>
<sequence length="346" mass="39519">MASGEGSRQWSSLPSNLIHLISTKLPDLSDRVRIRSVCKMWKSSVSVSDPSPCLPWFVSCDMDRSDEIVYYSLSSKKTCKIHFPQQRNSYFLGTAGGFILSCQDSSSESISLFNPLTGLEISVPNPKEFEEFSVVSNPFQKDLLVILGNILDSDETFVGLIRPGDEAWVIRRLDMMLYEGVCLWYDGMCFINEYGTPTWTGDATTRSILSTVPPPPRDSRPMSPRYMLETCGQILLIFTHMTFIDKLEEIDFTIYQLNKVGGTYQWVKIRGIGDRMLFLDYVRSFALRASDFSGFRGNCIYFYKDDFKRLRLLLCRHDLETGTTEVLPNFSGKWSTWMIPNLSESN</sequence>
<accession>A0A9Q0CZA3</accession>
<dbReference type="PANTHER" id="PTHR47123:SF15">
    <property type="entry name" value="F-BOX PROTEIN SKIP23"/>
    <property type="match status" value="1"/>
</dbReference>
<proteinExistence type="predicted"/>
<dbReference type="InterPro" id="IPR051304">
    <property type="entry name" value="SCF_F-box_domain"/>
</dbReference>
<feature type="domain" description="F-box" evidence="1">
    <location>
        <begin position="13"/>
        <end position="54"/>
    </location>
</feature>
<reference evidence="2" key="1">
    <citation type="journal article" date="2022" name="Cell">
        <title>Repeat-based holocentromeres influence genome architecture and karyotype evolution.</title>
        <authorList>
            <person name="Hofstatter P.G."/>
            <person name="Thangavel G."/>
            <person name="Lux T."/>
            <person name="Neumann P."/>
            <person name="Vondrak T."/>
            <person name="Novak P."/>
            <person name="Zhang M."/>
            <person name="Costa L."/>
            <person name="Castellani M."/>
            <person name="Scott A."/>
            <person name="Toegelov H."/>
            <person name="Fuchs J."/>
            <person name="Mata-Sucre Y."/>
            <person name="Dias Y."/>
            <person name="Vanzela A.L.L."/>
            <person name="Huettel B."/>
            <person name="Almeida C.C.S."/>
            <person name="Simkova H."/>
            <person name="Souza G."/>
            <person name="Pedrosa-Harand A."/>
            <person name="Macas J."/>
            <person name="Mayer K.F.X."/>
            <person name="Houben A."/>
            <person name="Marques A."/>
        </authorList>
    </citation>
    <scope>NUCLEOTIDE SEQUENCE</scope>
    <source>
        <strain evidence="2">RhyBre1mFocal</strain>
    </source>
</reference>
<dbReference type="AlphaFoldDB" id="A0A9Q0CZA3"/>
<dbReference type="Pfam" id="PF00646">
    <property type="entry name" value="F-box"/>
    <property type="match status" value="1"/>
</dbReference>
<dbReference type="InterPro" id="IPR036047">
    <property type="entry name" value="F-box-like_dom_sf"/>
</dbReference>
<name>A0A9Q0CZA3_9POAL</name>
<evidence type="ECO:0000313" key="3">
    <source>
        <dbReference type="Proteomes" id="UP001151287"/>
    </source>
</evidence>
<organism evidence="2 3">
    <name type="scientific">Rhynchospora breviuscula</name>
    <dbReference type="NCBI Taxonomy" id="2022672"/>
    <lineage>
        <taxon>Eukaryota</taxon>
        <taxon>Viridiplantae</taxon>
        <taxon>Streptophyta</taxon>
        <taxon>Embryophyta</taxon>
        <taxon>Tracheophyta</taxon>
        <taxon>Spermatophyta</taxon>
        <taxon>Magnoliopsida</taxon>
        <taxon>Liliopsida</taxon>
        <taxon>Poales</taxon>
        <taxon>Cyperaceae</taxon>
        <taxon>Cyperoideae</taxon>
        <taxon>Rhynchosporeae</taxon>
        <taxon>Rhynchospora</taxon>
    </lineage>
</organism>
<dbReference type="InterPro" id="IPR001810">
    <property type="entry name" value="F-box_dom"/>
</dbReference>